<evidence type="ECO:0000313" key="2">
    <source>
        <dbReference type="EMBL" id="GJT38108.1"/>
    </source>
</evidence>
<accession>A0ABQ5DGR5</accession>
<protein>
    <recommendedName>
        <fullName evidence="4">ATP synthase subunit a</fullName>
    </recommendedName>
</protein>
<dbReference type="EMBL" id="BQNB010015278">
    <property type="protein sequence ID" value="GJT38108.1"/>
    <property type="molecule type" value="Genomic_DNA"/>
</dbReference>
<feature type="transmembrane region" description="Helical" evidence="1">
    <location>
        <begin position="174"/>
        <end position="198"/>
    </location>
</feature>
<keyword evidence="1" id="KW-0812">Transmembrane</keyword>
<comment type="caution">
    <text evidence="2">The sequence shown here is derived from an EMBL/GenBank/DDBJ whole genome shotgun (WGS) entry which is preliminary data.</text>
</comment>
<feature type="transmembrane region" description="Helical" evidence="1">
    <location>
        <begin position="80"/>
        <end position="101"/>
    </location>
</feature>
<keyword evidence="1" id="KW-0472">Membrane</keyword>
<proteinExistence type="predicted"/>
<organism evidence="2 3">
    <name type="scientific">Tanacetum coccineum</name>
    <dbReference type="NCBI Taxonomy" id="301880"/>
    <lineage>
        <taxon>Eukaryota</taxon>
        <taxon>Viridiplantae</taxon>
        <taxon>Streptophyta</taxon>
        <taxon>Embryophyta</taxon>
        <taxon>Tracheophyta</taxon>
        <taxon>Spermatophyta</taxon>
        <taxon>Magnoliopsida</taxon>
        <taxon>eudicotyledons</taxon>
        <taxon>Gunneridae</taxon>
        <taxon>Pentapetalae</taxon>
        <taxon>asterids</taxon>
        <taxon>campanulids</taxon>
        <taxon>Asterales</taxon>
        <taxon>Asteraceae</taxon>
        <taxon>Asteroideae</taxon>
        <taxon>Anthemideae</taxon>
        <taxon>Anthemidinae</taxon>
        <taxon>Tanacetum</taxon>
    </lineage>
</organism>
<reference evidence="2" key="2">
    <citation type="submission" date="2022-01" db="EMBL/GenBank/DDBJ databases">
        <authorList>
            <person name="Yamashiro T."/>
            <person name="Shiraishi A."/>
            <person name="Satake H."/>
            <person name="Nakayama K."/>
        </authorList>
    </citation>
    <scope>NUCLEOTIDE SEQUENCE</scope>
</reference>
<dbReference type="Proteomes" id="UP001151760">
    <property type="component" value="Unassembled WGS sequence"/>
</dbReference>
<name>A0ABQ5DGR5_9ASTR</name>
<keyword evidence="3" id="KW-1185">Reference proteome</keyword>
<feature type="transmembrane region" description="Helical" evidence="1">
    <location>
        <begin position="146"/>
        <end position="168"/>
    </location>
</feature>
<reference evidence="2" key="1">
    <citation type="journal article" date="2022" name="Int. J. Mol. Sci.">
        <title>Draft Genome of Tanacetum Coccineum: Genomic Comparison of Closely Related Tanacetum-Family Plants.</title>
        <authorList>
            <person name="Yamashiro T."/>
            <person name="Shiraishi A."/>
            <person name="Nakayama K."/>
            <person name="Satake H."/>
        </authorList>
    </citation>
    <scope>NUCLEOTIDE SEQUENCE</scope>
</reference>
<evidence type="ECO:0000313" key="3">
    <source>
        <dbReference type="Proteomes" id="UP001151760"/>
    </source>
</evidence>
<sequence length="201" mass="22397">MEEITGRWYVLILICGWEEASMKEVNGYVFHPPQTCRHSFCLDNNTGALVCGLDYLHNYRVRPVNPCALEVCINFLSWPGLWCCNCFIVTILKIPILLWISVGPANLSVAFGLVKLMLHIPLFALLEECHEVFNISLSAQLGLTILVLHIPVFGIVFGITGLVLVLVFGSVTEFSILMMIMLLSVMSTCLAAFTYCLVEHG</sequence>
<gene>
    <name evidence="2" type="ORF">Tco_0937973</name>
</gene>
<keyword evidence="1" id="KW-1133">Transmembrane helix</keyword>
<evidence type="ECO:0008006" key="4">
    <source>
        <dbReference type="Google" id="ProtNLM"/>
    </source>
</evidence>
<evidence type="ECO:0000256" key="1">
    <source>
        <dbReference type="SAM" id="Phobius"/>
    </source>
</evidence>